<protein>
    <submittedName>
        <fullName evidence="2">Uncharacterized protein</fullName>
    </submittedName>
</protein>
<keyword evidence="1" id="KW-0812">Transmembrane</keyword>
<dbReference type="RefSeq" id="WP_013455960.1">
    <property type="nucleotide sequence ID" value="NZ_CP005933.1"/>
</dbReference>
<proteinExistence type="predicted"/>
<dbReference type="EMBL" id="CP005933">
    <property type="protein sequence ID" value="AIA33729.1"/>
    <property type="molecule type" value="Genomic_DNA"/>
</dbReference>
<organism evidence="2 3">
    <name type="scientific">Mycoplasmopsis bovis CQ-W70</name>
    <dbReference type="NCBI Taxonomy" id="1316930"/>
    <lineage>
        <taxon>Bacteria</taxon>
        <taxon>Bacillati</taxon>
        <taxon>Mycoplasmatota</taxon>
        <taxon>Mycoplasmoidales</taxon>
        <taxon>Metamycoplasmataceae</taxon>
        <taxon>Mycoplasmopsis</taxon>
    </lineage>
</organism>
<evidence type="ECO:0000313" key="2">
    <source>
        <dbReference type="EMBL" id="AIA33729.1"/>
    </source>
</evidence>
<name>A0A059XYM7_MYCBV</name>
<gene>
    <name evidence="2" type="ORF">K668_00685</name>
</gene>
<dbReference type="HOGENOM" id="CLU_2410037_0_0_14"/>
<dbReference type="KEGG" id="mbq:K668_00685"/>
<keyword evidence="1" id="KW-1133">Transmembrane helix</keyword>
<dbReference type="PATRIC" id="fig|1316930.3.peg.143"/>
<feature type="transmembrane region" description="Helical" evidence="1">
    <location>
        <begin position="64"/>
        <end position="90"/>
    </location>
</feature>
<evidence type="ECO:0000313" key="3">
    <source>
        <dbReference type="Proteomes" id="UP000027182"/>
    </source>
</evidence>
<accession>A0A059XYM7</accession>
<reference evidence="2 3" key="1">
    <citation type="submission" date="2013-04" db="EMBL/GenBank/DDBJ databases">
        <authorList>
            <person name="Lin L."/>
            <person name="Zeng Z."/>
            <person name="Xie J."/>
            <person name="Luo L."/>
            <person name="Yang Z."/>
            <person name="Liang W."/>
            <person name="Lin H."/>
            <person name="Dong C."/>
            <person name="Sun Y."/>
        </authorList>
    </citation>
    <scope>NUCLEOTIDE SEQUENCE [LARGE SCALE GENOMIC DNA]</scope>
    <source>
        <strain evidence="2 3">CQ-W70</strain>
    </source>
</reference>
<keyword evidence="1" id="KW-0472">Membrane</keyword>
<dbReference type="AlphaFoldDB" id="A0A059XYM7"/>
<evidence type="ECO:0000256" key="1">
    <source>
        <dbReference type="SAM" id="Phobius"/>
    </source>
</evidence>
<sequence length="92" mass="10687">MNTLENEQEKSRFTTFEEIKDIKILSTEEISKLSEADRDTLVQDAVQNLDEYTRSKYIENRKKIIISSLLVIALFILIVATIAILIYKILHT</sequence>
<dbReference type="GeneID" id="31507502"/>
<dbReference type="Proteomes" id="UP000027182">
    <property type="component" value="Chromosome"/>
</dbReference>